<protein>
    <submittedName>
        <fullName evidence="1">Uncharacterized protein</fullName>
    </submittedName>
</protein>
<dbReference type="AlphaFoldDB" id="A0A4V6A5V4"/>
<dbReference type="EMBL" id="AZBU02000002">
    <property type="protein sequence ID" value="TKR92075.1"/>
    <property type="molecule type" value="Genomic_DNA"/>
</dbReference>
<reference evidence="1" key="1">
    <citation type="submission" date="2013-11" db="EMBL/GenBank/DDBJ databases">
        <authorList>
            <person name="Sternberg P."/>
            <person name="Dillman A."/>
            <person name="Macchietto M."/>
        </authorList>
    </citation>
    <scope>NUCLEOTIDE SEQUENCE</scope>
    <source>
        <strain evidence="1">ALL</strain>
    </source>
</reference>
<evidence type="ECO:0000313" key="1">
    <source>
        <dbReference type="EMBL" id="TKR92075.1"/>
    </source>
</evidence>
<sequence length="75" mass="8418">MARVLGNEHVWNTTKLIIDTSGFNQQDKDQVYNLLVDAMQDKLTTKMPNVTMPIETILNSVTVPGEMLHLNTTMG</sequence>
<reference evidence="1" key="2">
    <citation type="journal article" date="2015" name="Genome Biol.">
        <title>Comparative genomics of Steinernema reveals deeply conserved gene regulatory networks.</title>
        <authorList>
            <person name="Dillman A.R."/>
            <person name="Macchietto M."/>
            <person name="Porter C.F."/>
            <person name="Rogers A."/>
            <person name="Williams B."/>
            <person name="Antoshechkin I."/>
            <person name="Lee M.M."/>
            <person name="Goodwin Z."/>
            <person name="Lu X."/>
            <person name="Lewis E.E."/>
            <person name="Goodrich-Blair H."/>
            <person name="Stock S.P."/>
            <person name="Adams B.J."/>
            <person name="Sternberg P.W."/>
            <person name="Mortazavi A."/>
        </authorList>
    </citation>
    <scope>NUCLEOTIDE SEQUENCE [LARGE SCALE GENOMIC DNA]</scope>
    <source>
        <strain evidence="1">ALL</strain>
    </source>
</reference>
<organism evidence="1">
    <name type="scientific">Steinernema carpocapsae</name>
    <name type="common">Entomopathogenic nematode</name>
    <dbReference type="NCBI Taxonomy" id="34508"/>
    <lineage>
        <taxon>Eukaryota</taxon>
        <taxon>Metazoa</taxon>
        <taxon>Ecdysozoa</taxon>
        <taxon>Nematoda</taxon>
        <taxon>Chromadorea</taxon>
        <taxon>Rhabditida</taxon>
        <taxon>Tylenchina</taxon>
        <taxon>Panagrolaimomorpha</taxon>
        <taxon>Strongyloidoidea</taxon>
        <taxon>Steinernematidae</taxon>
        <taxon>Steinernema</taxon>
    </lineage>
</organism>
<reference evidence="1" key="3">
    <citation type="journal article" date="2019" name="G3 (Bethesda)">
        <title>Hybrid Assembly of the Genome of the Entomopathogenic Nematode Steinernema carpocapsae Identifies the X-Chromosome.</title>
        <authorList>
            <person name="Serra L."/>
            <person name="Macchietto M."/>
            <person name="Macias-Munoz A."/>
            <person name="McGill C.J."/>
            <person name="Rodriguez I.M."/>
            <person name="Rodriguez B."/>
            <person name="Murad R."/>
            <person name="Mortazavi A."/>
        </authorList>
    </citation>
    <scope>NUCLEOTIDE SEQUENCE</scope>
    <source>
        <strain evidence="1">ALL</strain>
    </source>
</reference>
<comment type="caution">
    <text evidence="1">The sequence shown here is derived from an EMBL/GenBank/DDBJ whole genome shotgun (WGS) entry which is preliminary data.</text>
</comment>
<gene>
    <name evidence="1" type="ORF">L596_006792</name>
</gene>
<accession>A0A4V6A5V4</accession>
<name>A0A4V6A5V4_STECR</name>
<proteinExistence type="predicted"/>